<evidence type="ECO:0000313" key="3">
    <source>
        <dbReference type="Proteomes" id="UP000027222"/>
    </source>
</evidence>
<sequence length="87" mass="9790">MDAYGQQHQEPQGTYNMGMCIGIGTEGMYGYDVGNHTHTLSHTHTHNHNHDHDQVDPMVLSPNQNRKQPMVMVMEANFGTGLYFESA</sequence>
<protein>
    <submittedName>
        <fullName evidence="2">Uncharacterized protein</fullName>
    </submittedName>
</protein>
<dbReference type="AlphaFoldDB" id="A0A067TG03"/>
<feature type="region of interest" description="Disordered" evidence="1">
    <location>
        <begin position="40"/>
        <end position="62"/>
    </location>
</feature>
<evidence type="ECO:0000313" key="2">
    <source>
        <dbReference type="EMBL" id="KDR77888.1"/>
    </source>
</evidence>
<dbReference type="EMBL" id="KL142375">
    <property type="protein sequence ID" value="KDR77888.1"/>
    <property type="molecule type" value="Genomic_DNA"/>
</dbReference>
<accession>A0A067TG03</accession>
<keyword evidence="3" id="KW-1185">Reference proteome</keyword>
<dbReference type="HOGENOM" id="CLU_2483542_0_0_1"/>
<proteinExistence type="predicted"/>
<organism evidence="2 3">
    <name type="scientific">Galerina marginata (strain CBS 339.88)</name>
    <dbReference type="NCBI Taxonomy" id="685588"/>
    <lineage>
        <taxon>Eukaryota</taxon>
        <taxon>Fungi</taxon>
        <taxon>Dikarya</taxon>
        <taxon>Basidiomycota</taxon>
        <taxon>Agaricomycotina</taxon>
        <taxon>Agaricomycetes</taxon>
        <taxon>Agaricomycetidae</taxon>
        <taxon>Agaricales</taxon>
        <taxon>Agaricineae</taxon>
        <taxon>Strophariaceae</taxon>
        <taxon>Galerina</taxon>
    </lineage>
</organism>
<reference evidence="3" key="1">
    <citation type="journal article" date="2014" name="Proc. Natl. Acad. Sci. U.S.A.">
        <title>Extensive sampling of basidiomycete genomes demonstrates inadequacy of the white-rot/brown-rot paradigm for wood decay fungi.</title>
        <authorList>
            <person name="Riley R."/>
            <person name="Salamov A.A."/>
            <person name="Brown D.W."/>
            <person name="Nagy L.G."/>
            <person name="Floudas D."/>
            <person name="Held B.W."/>
            <person name="Levasseur A."/>
            <person name="Lombard V."/>
            <person name="Morin E."/>
            <person name="Otillar R."/>
            <person name="Lindquist E.A."/>
            <person name="Sun H."/>
            <person name="LaButti K.M."/>
            <person name="Schmutz J."/>
            <person name="Jabbour D."/>
            <person name="Luo H."/>
            <person name="Baker S.E."/>
            <person name="Pisabarro A.G."/>
            <person name="Walton J.D."/>
            <person name="Blanchette R.A."/>
            <person name="Henrissat B."/>
            <person name="Martin F."/>
            <person name="Cullen D."/>
            <person name="Hibbett D.S."/>
            <person name="Grigoriev I.V."/>
        </authorList>
    </citation>
    <scope>NUCLEOTIDE SEQUENCE [LARGE SCALE GENOMIC DNA]</scope>
    <source>
        <strain evidence="3">CBS 339.88</strain>
    </source>
</reference>
<gene>
    <name evidence="2" type="ORF">GALMADRAFT_224333</name>
</gene>
<name>A0A067TG03_GALM3</name>
<dbReference type="Proteomes" id="UP000027222">
    <property type="component" value="Unassembled WGS sequence"/>
</dbReference>
<evidence type="ECO:0000256" key="1">
    <source>
        <dbReference type="SAM" id="MobiDB-lite"/>
    </source>
</evidence>